<name>A0A9P7AQ44_9AGAM</name>
<comment type="caution">
    <text evidence="3">The sequence shown here is derived from an EMBL/GenBank/DDBJ whole genome shotgun (WGS) entry which is preliminary data.</text>
</comment>
<evidence type="ECO:0000313" key="3">
    <source>
        <dbReference type="EMBL" id="KAG1793297.1"/>
    </source>
</evidence>
<evidence type="ECO:0000256" key="1">
    <source>
        <dbReference type="ARBA" id="ARBA00022737"/>
    </source>
</evidence>
<dbReference type="GeneID" id="64600424"/>
<dbReference type="InterPro" id="IPR011990">
    <property type="entry name" value="TPR-like_helical_dom_sf"/>
</dbReference>
<dbReference type="GO" id="GO:0051879">
    <property type="term" value="F:Hsp90 protein binding"/>
    <property type="evidence" value="ECO:0007669"/>
    <property type="project" value="TreeGrafter"/>
</dbReference>
<dbReference type="EMBL" id="JABBWE010000031">
    <property type="protein sequence ID" value="KAG1793297.1"/>
    <property type="molecule type" value="Genomic_DNA"/>
</dbReference>
<gene>
    <name evidence="3" type="ORF">HD556DRAFT_1443722</name>
</gene>
<dbReference type="RefSeq" id="XP_041159753.1">
    <property type="nucleotide sequence ID" value="XM_041306660.1"/>
</dbReference>
<accession>A0A9P7AQ44</accession>
<dbReference type="SUPFAM" id="SSF48452">
    <property type="entry name" value="TPR-like"/>
    <property type="match status" value="2"/>
</dbReference>
<dbReference type="AlphaFoldDB" id="A0A9P7AQ44"/>
<evidence type="ECO:0000313" key="4">
    <source>
        <dbReference type="Proteomes" id="UP000719766"/>
    </source>
</evidence>
<keyword evidence="2" id="KW-0802">TPR repeat</keyword>
<protein>
    <submittedName>
        <fullName evidence="3">Uncharacterized protein</fullName>
    </submittedName>
</protein>
<dbReference type="PANTHER" id="PTHR22904:SF523">
    <property type="entry name" value="STRESS-INDUCED-PHOSPHOPROTEIN 1"/>
    <property type="match status" value="1"/>
</dbReference>
<dbReference type="PANTHER" id="PTHR22904">
    <property type="entry name" value="TPR REPEAT CONTAINING PROTEIN"/>
    <property type="match status" value="1"/>
</dbReference>
<reference evidence="3" key="1">
    <citation type="journal article" date="2020" name="New Phytol.">
        <title>Comparative genomics reveals dynamic genome evolution in host specialist ectomycorrhizal fungi.</title>
        <authorList>
            <person name="Lofgren L.A."/>
            <person name="Nguyen N.H."/>
            <person name="Vilgalys R."/>
            <person name="Ruytinx J."/>
            <person name="Liao H.L."/>
            <person name="Branco S."/>
            <person name="Kuo A."/>
            <person name="LaButti K."/>
            <person name="Lipzen A."/>
            <person name="Andreopoulos W."/>
            <person name="Pangilinan J."/>
            <person name="Riley R."/>
            <person name="Hundley H."/>
            <person name="Na H."/>
            <person name="Barry K."/>
            <person name="Grigoriev I.V."/>
            <person name="Stajich J.E."/>
            <person name="Kennedy P.G."/>
        </authorList>
    </citation>
    <scope>NUCLEOTIDE SEQUENCE</scope>
    <source>
        <strain evidence="3">S12</strain>
    </source>
</reference>
<keyword evidence="1" id="KW-0677">Repeat</keyword>
<dbReference type="OrthoDB" id="2690484at2759"/>
<sequence length="473" mass="52877">MQILTISTTARDACTTGDLPPADRLLTQAIGIDSNDYTSYANRSFVKARNSDWDHVLEDVLKSTSIQPSLMGCISKGIAHCGKKQFQDAMKAFDLAFMYVEADLNKTRLLLLIEVIASFNANKHDEAIMRVQELATTRPNPNFLVCGIVKAYLHVQLGMNALDDARHNEAVGHFTAAVNAIGFSSMSAIHSRYDVFAVLFGWGLRSFWRTAHRNWCNALLRVGKLPEAIKAYRYMMDRADEATKACLDWSTGKSSKLYAAAGVADLAGSGDAALAAGNYDRVIELYSAAINLNLATDTIFANRSTARSGKILWNDAFLDAEKVIELDPSSYFGYQLKHAVLHDAHRYDEAIEAFKIMISKLENTFDTQTQNLGQKHVGPSEAERAIEESMTAQLNDAPYLLINTSTGRLCNRETQIDTFKASTEYKELLSSTMKDTDLLMQRIQDVVAAYFRYVMLSMNHRRCMCELELRRFS</sequence>
<evidence type="ECO:0000256" key="2">
    <source>
        <dbReference type="ARBA" id="ARBA00022803"/>
    </source>
</evidence>
<proteinExistence type="predicted"/>
<dbReference type="Proteomes" id="UP000719766">
    <property type="component" value="Unassembled WGS sequence"/>
</dbReference>
<dbReference type="Gene3D" id="1.25.40.10">
    <property type="entry name" value="Tetratricopeptide repeat domain"/>
    <property type="match status" value="2"/>
</dbReference>
<organism evidence="3 4">
    <name type="scientific">Suillus plorans</name>
    <dbReference type="NCBI Taxonomy" id="116603"/>
    <lineage>
        <taxon>Eukaryota</taxon>
        <taxon>Fungi</taxon>
        <taxon>Dikarya</taxon>
        <taxon>Basidiomycota</taxon>
        <taxon>Agaricomycotina</taxon>
        <taxon>Agaricomycetes</taxon>
        <taxon>Agaricomycetidae</taxon>
        <taxon>Boletales</taxon>
        <taxon>Suillineae</taxon>
        <taxon>Suillaceae</taxon>
        <taxon>Suillus</taxon>
    </lineage>
</organism>
<keyword evidence="4" id="KW-1185">Reference proteome</keyword>